<feature type="repeat" description="TPR" evidence="1">
    <location>
        <begin position="148"/>
        <end position="181"/>
    </location>
</feature>
<dbReference type="Proteomes" id="UP000177324">
    <property type="component" value="Unassembled WGS sequence"/>
</dbReference>
<dbReference type="Gene3D" id="1.25.40.10">
    <property type="entry name" value="Tetratricopeptide repeat domain"/>
    <property type="match status" value="2"/>
</dbReference>
<gene>
    <name evidence="2" type="ORF">A2784_00015</name>
</gene>
<dbReference type="SUPFAM" id="SSF48452">
    <property type="entry name" value="TPR-like"/>
    <property type="match status" value="2"/>
</dbReference>
<organism evidence="2 3">
    <name type="scientific">Candidatus Chisholmbacteria bacterium RIFCSPHIGHO2_01_FULL_48_12</name>
    <dbReference type="NCBI Taxonomy" id="1797589"/>
    <lineage>
        <taxon>Bacteria</taxon>
        <taxon>Candidatus Chisholmiibacteriota</taxon>
    </lineage>
</organism>
<dbReference type="AlphaFoldDB" id="A0A1G1VKI7"/>
<dbReference type="STRING" id="1797589.A2784_00015"/>
<protein>
    <submittedName>
        <fullName evidence="2">Uncharacterized protein</fullName>
    </submittedName>
</protein>
<dbReference type="PANTHER" id="PTHR10098">
    <property type="entry name" value="RAPSYN-RELATED"/>
    <property type="match status" value="1"/>
</dbReference>
<proteinExistence type="predicted"/>
<evidence type="ECO:0000313" key="3">
    <source>
        <dbReference type="Proteomes" id="UP000177324"/>
    </source>
</evidence>
<sequence>MPELENHLNSAHAAGNSQAEIDALREIAQTYILSGNLDQALTTLETELEIHRRHHHPKGDQAVTHHNIGIILRRQGKHDAALEHFQAELGIWEAASVINPKSFLPLVADTLFQIGASYTGLGNLEKGMEYFEGTRQLARTIHDRPAEMQALQGIGRIHSQRGQLNQALGYYQSSLKLSRQLGHRQTEAQNLTNIGDVYHTQGKLRDSLKHLNLGLPILRELGDQLNLADTLWKIGHVYEQLNQLPESASALTETLALYKTIGSPQVEQVQKHLDRVQSKIILK</sequence>
<name>A0A1G1VKI7_9BACT</name>
<reference evidence="2 3" key="1">
    <citation type="journal article" date="2016" name="Nat. Commun.">
        <title>Thousands of microbial genomes shed light on interconnected biogeochemical processes in an aquifer system.</title>
        <authorList>
            <person name="Anantharaman K."/>
            <person name="Brown C.T."/>
            <person name="Hug L.A."/>
            <person name="Sharon I."/>
            <person name="Castelle C.J."/>
            <person name="Probst A.J."/>
            <person name="Thomas B.C."/>
            <person name="Singh A."/>
            <person name="Wilkins M.J."/>
            <person name="Karaoz U."/>
            <person name="Brodie E.L."/>
            <person name="Williams K.H."/>
            <person name="Hubbard S.S."/>
            <person name="Banfield J.F."/>
        </authorList>
    </citation>
    <scope>NUCLEOTIDE SEQUENCE [LARGE SCALE GENOMIC DNA]</scope>
</reference>
<dbReference type="Pfam" id="PF13424">
    <property type="entry name" value="TPR_12"/>
    <property type="match status" value="3"/>
</dbReference>
<keyword evidence="1" id="KW-0802">TPR repeat</keyword>
<dbReference type="SMART" id="SM00028">
    <property type="entry name" value="TPR"/>
    <property type="match status" value="6"/>
</dbReference>
<dbReference type="InterPro" id="IPR019734">
    <property type="entry name" value="TPR_rpt"/>
</dbReference>
<dbReference type="PROSITE" id="PS50005">
    <property type="entry name" value="TPR"/>
    <property type="match status" value="1"/>
</dbReference>
<dbReference type="EMBL" id="MHCH01000056">
    <property type="protein sequence ID" value="OGY15911.1"/>
    <property type="molecule type" value="Genomic_DNA"/>
</dbReference>
<dbReference type="InterPro" id="IPR011990">
    <property type="entry name" value="TPR-like_helical_dom_sf"/>
</dbReference>
<evidence type="ECO:0000256" key="1">
    <source>
        <dbReference type="PROSITE-ProRule" id="PRU00339"/>
    </source>
</evidence>
<accession>A0A1G1VKI7</accession>
<comment type="caution">
    <text evidence="2">The sequence shown here is derived from an EMBL/GenBank/DDBJ whole genome shotgun (WGS) entry which is preliminary data.</text>
</comment>
<evidence type="ECO:0000313" key="2">
    <source>
        <dbReference type="EMBL" id="OGY15911.1"/>
    </source>
</evidence>
<dbReference type="PANTHER" id="PTHR10098:SF108">
    <property type="entry name" value="TETRATRICOPEPTIDE REPEAT PROTEIN 28"/>
    <property type="match status" value="1"/>
</dbReference>